<reference evidence="3" key="1">
    <citation type="submission" date="2017-09" db="EMBL/GenBank/DDBJ databases">
        <authorList>
            <person name="Varghese N."/>
            <person name="Submissions S."/>
        </authorList>
    </citation>
    <scope>NUCLEOTIDE SEQUENCE [LARGE SCALE GENOMIC DNA]</scope>
    <source>
        <strain evidence="3">JKS000234</strain>
    </source>
</reference>
<dbReference type="OrthoDB" id="2218415at2"/>
<name>A0A286BY12_9GAMM</name>
<organism evidence="2 3">
    <name type="scientific">Candidatus Pantoea floridensis</name>
    <dbReference type="NCBI Taxonomy" id="1938870"/>
    <lineage>
        <taxon>Bacteria</taxon>
        <taxon>Pseudomonadati</taxon>
        <taxon>Pseudomonadota</taxon>
        <taxon>Gammaproteobacteria</taxon>
        <taxon>Enterobacterales</taxon>
        <taxon>Erwiniaceae</taxon>
        <taxon>Pantoea</taxon>
    </lineage>
</organism>
<dbReference type="Proteomes" id="UP000219271">
    <property type="component" value="Unassembled WGS sequence"/>
</dbReference>
<dbReference type="Pfam" id="PF08937">
    <property type="entry name" value="ThsB_TIR"/>
    <property type="match status" value="1"/>
</dbReference>
<evidence type="ECO:0000313" key="3">
    <source>
        <dbReference type="Proteomes" id="UP000219271"/>
    </source>
</evidence>
<dbReference type="InterPro" id="IPR015032">
    <property type="entry name" value="ThsB__TIR-like_domain"/>
</dbReference>
<keyword evidence="3" id="KW-1185">Reference proteome</keyword>
<accession>A0A286BY12</accession>
<dbReference type="AlphaFoldDB" id="A0A286BY12"/>
<dbReference type="EMBL" id="OCMY01000001">
    <property type="protein sequence ID" value="SOD39020.1"/>
    <property type="molecule type" value="Genomic_DNA"/>
</dbReference>
<dbReference type="Gene3D" id="3.40.50.11200">
    <property type="match status" value="1"/>
</dbReference>
<proteinExistence type="predicted"/>
<evidence type="ECO:0000259" key="1">
    <source>
        <dbReference type="Pfam" id="PF08937"/>
    </source>
</evidence>
<dbReference type="RefSeq" id="WP_097096875.1">
    <property type="nucleotide sequence ID" value="NZ_OCMY01000001.1"/>
</dbReference>
<feature type="domain" description="Thoeris protein ThsB TIR-like" evidence="1">
    <location>
        <begin position="14"/>
        <end position="79"/>
    </location>
</feature>
<evidence type="ECO:0000313" key="2">
    <source>
        <dbReference type="EMBL" id="SOD39020.1"/>
    </source>
</evidence>
<protein>
    <recommendedName>
        <fullName evidence="1">Thoeris protein ThsB TIR-like domain-containing protein</fullName>
    </recommendedName>
</protein>
<gene>
    <name evidence="2" type="ORF">SAMN06273570_3458</name>
</gene>
<sequence>MVYRTRTYIAGEWDGDKDAIDQLHHWNKSKHWGLSFTDAHDLTQARDSSLNCSIKSSLATRFNSSKKFVLIVGKNTKTARSGRCQYCASYRSWTSSCSKGRSVDHRSYIEYECEKAIKDNLEIIVLYNAASVNKDKCPDAIRNTGTHVAMRSLREDTYCWDYQAVKNAFS</sequence>